<dbReference type="PANTHER" id="PTHR36852">
    <property type="entry name" value="PROTEIN GVPL 2"/>
    <property type="match status" value="1"/>
</dbReference>
<comment type="caution">
    <text evidence="4">The sequence shown here is derived from an EMBL/GenBank/DDBJ whole genome shotgun (WGS) entry which is preliminary data.</text>
</comment>
<keyword evidence="1" id="KW-0304">Gas vesicle</keyword>
<evidence type="ECO:0000256" key="1">
    <source>
        <dbReference type="ARBA" id="ARBA00022987"/>
    </source>
</evidence>
<evidence type="ECO:0000256" key="2">
    <source>
        <dbReference type="ARBA" id="ARBA00035108"/>
    </source>
</evidence>
<dbReference type="PANTHER" id="PTHR36852:SF1">
    <property type="entry name" value="PROTEIN GVPL 2"/>
    <property type="match status" value="1"/>
</dbReference>
<dbReference type="Pfam" id="PF06386">
    <property type="entry name" value="GvpL_GvpF"/>
    <property type="match status" value="1"/>
</dbReference>
<name>A0ABS2TSK8_9ACTN</name>
<accession>A0ABS2TSK8</accession>
<sequence length="237" mass="25921">MPTYIYAIARAGHPAPPDGLTGVGEPAHTIRVLKAGGLSLVAGDAPTGLRARRRDVLAHQLVLERLLDDGPVLPMRFGLVAPDDDEAVAAIAAREEEYQSRLTAVEGCREYNLKVTRQQDDALREVLEEVPEAKRLNDLTRQDPQAQREKVALGELLSREMEARRESEAQQVAAALTPRAERTSVAAPVGDGFLNASFLVRRDRAAAFLEAVHAEAERRGDAYTFHLNGPLPPYSFV</sequence>
<proteinExistence type="inferred from homology"/>
<evidence type="ECO:0000256" key="3">
    <source>
        <dbReference type="ARBA" id="ARBA00035643"/>
    </source>
</evidence>
<reference evidence="4 5" key="1">
    <citation type="submission" date="2021-01" db="EMBL/GenBank/DDBJ databases">
        <title>Streptomyces acididurans sp. nov., isolated from a peat swamp forest soil.</title>
        <authorList>
            <person name="Chantavorakit T."/>
            <person name="Duangmal K."/>
        </authorList>
    </citation>
    <scope>NUCLEOTIDE SEQUENCE [LARGE SCALE GENOMIC DNA]</scope>
    <source>
        <strain evidence="4 5">KK5PA1</strain>
    </source>
</reference>
<evidence type="ECO:0000313" key="4">
    <source>
        <dbReference type="EMBL" id="MBM9506323.1"/>
    </source>
</evidence>
<organism evidence="4 5">
    <name type="scientific">Actinacidiphila acididurans</name>
    <dbReference type="NCBI Taxonomy" id="2784346"/>
    <lineage>
        <taxon>Bacteria</taxon>
        <taxon>Bacillati</taxon>
        <taxon>Actinomycetota</taxon>
        <taxon>Actinomycetes</taxon>
        <taxon>Kitasatosporales</taxon>
        <taxon>Streptomycetaceae</taxon>
        <taxon>Actinacidiphila</taxon>
    </lineage>
</organism>
<keyword evidence="5" id="KW-1185">Reference proteome</keyword>
<dbReference type="InterPro" id="IPR009430">
    <property type="entry name" value="GvpL/GvpF"/>
</dbReference>
<dbReference type="Proteomes" id="UP000749040">
    <property type="component" value="Unassembled WGS sequence"/>
</dbReference>
<comment type="subcellular location">
    <subcellularLocation>
        <location evidence="2">Gas vesicle</location>
    </subcellularLocation>
</comment>
<gene>
    <name evidence="4" type="ORF">ITX44_17545</name>
</gene>
<comment type="similarity">
    <text evidence="3">Belongs to the gas vesicle GvpF/GvpL family.</text>
</comment>
<evidence type="ECO:0000313" key="5">
    <source>
        <dbReference type="Proteomes" id="UP000749040"/>
    </source>
</evidence>
<protein>
    <submittedName>
        <fullName evidence="4">GvpL/GvpF family gas vesicle protein</fullName>
    </submittedName>
</protein>
<dbReference type="EMBL" id="JADKYB010000008">
    <property type="protein sequence ID" value="MBM9506323.1"/>
    <property type="molecule type" value="Genomic_DNA"/>
</dbReference>
<dbReference type="RefSeq" id="WP_205358170.1">
    <property type="nucleotide sequence ID" value="NZ_JADKYB010000008.1"/>
</dbReference>